<evidence type="ECO:0000256" key="3">
    <source>
        <dbReference type="ARBA" id="ARBA00022898"/>
    </source>
</evidence>
<dbReference type="NCBIfam" id="TIGR00492">
    <property type="entry name" value="alr"/>
    <property type="match status" value="1"/>
</dbReference>
<dbReference type="PROSITE" id="PS00395">
    <property type="entry name" value="ALANINE_RACEMASE"/>
    <property type="match status" value="1"/>
</dbReference>
<name>A0A7M1LE52_9BACT</name>
<dbReference type="RefSeq" id="WP_025803772.1">
    <property type="nucleotide sequence ID" value="NZ_CP053842.1"/>
</dbReference>
<dbReference type="FunFam" id="3.20.20.10:FF:000002">
    <property type="entry name" value="Alanine racemase"/>
    <property type="match status" value="1"/>
</dbReference>
<proteinExistence type="inferred from homology"/>
<dbReference type="CDD" id="cd00430">
    <property type="entry name" value="PLPDE_III_AR"/>
    <property type="match status" value="1"/>
</dbReference>
<dbReference type="Pfam" id="PF01168">
    <property type="entry name" value="Ala_racemase_N"/>
    <property type="match status" value="1"/>
</dbReference>
<evidence type="ECO:0000256" key="4">
    <source>
        <dbReference type="ARBA" id="ARBA00023235"/>
    </source>
</evidence>
<dbReference type="UniPathway" id="UPA00042">
    <property type="reaction ID" value="UER00497"/>
</dbReference>
<dbReference type="SMART" id="SM01005">
    <property type="entry name" value="Ala_racemase_C"/>
    <property type="match status" value="1"/>
</dbReference>
<dbReference type="PRINTS" id="PR00992">
    <property type="entry name" value="ALARACEMASE"/>
</dbReference>
<keyword evidence="4 5" id="KW-0413">Isomerase</keyword>
<dbReference type="EMBL" id="CP063078">
    <property type="protein sequence ID" value="QOQ86862.1"/>
    <property type="molecule type" value="Genomic_DNA"/>
</dbReference>
<comment type="function">
    <text evidence="5">Catalyzes the interconversion of L-alanine and D-alanine. May also act on other amino acids.</text>
</comment>
<evidence type="ECO:0000259" key="8">
    <source>
        <dbReference type="SMART" id="SM01005"/>
    </source>
</evidence>
<dbReference type="GO" id="GO:0005829">
    <property type="term" value="C:cytosol"/>
    <property type="evidence" value="ECO:0007669"/>
    <property type="project" value="TreeGrafter"/>
</dbReference>
<feature type="active site" description="Proton acceptor; specific for L-alanine" evidence="5">
    <location>
        <position position="262"/>
    </location>
</feature>
<evidence type="ECO:0000256" key="1">
    <source>
        <dbReference type="ARBA" id="ARBA00000316"/>
    </source>
</evidence>
<dbReference type="GO" id="GO:0030632">
    <property type="term" value="P:D-alanine biosynthetic process"/>
    <property type="evidence" value="ECO:0007669"/>
    <property type="project" value="UniProtKB-UniRule"/>
</dbReference>
<evidence type="ECO:0000256" key="6">
    <source>
        <dbReference type="PIRSR" id="PIRSR600821-50"/>
    </source>
</evidence>
<evidence type="ECO:0000313" key="10">
    <source>
        <dbReference type="Proteomes" id="UP000594749"/>
    </source>
</evidence>
<feature type="modified residue" description="N6-(pyridoxal phosphate)lysine" evidence="5 6">
    <location>
        <position position="35"/>
    </location>
</feature>
<dbReference type="Proteomes" id="UP000594749">
    <property type="component" value="Chromosome"/>
</dbReference>
<dbReference type="InterPro" id="IPR009006">
    <property type="entry name" value="Ala_racemase/Decarboxylase_C"/>
</dbReference>
<dbReference type="PANTHER" id="PTHR30511">
    <property type="entry name" value="ALANINE RACEMASE"/>
    <property type="match status" value="1"/>
</dbReference>
<accession>A0A7M1LE52</accession>
<feature type="binding site" evidence="5 7">
    <location>
        <position position="131"/>
    </location>
    <ligand>
        <name>substrate</name>
    </ligand>
</feature>
<comment type="catalytic activity">
    <reaction evidence="1 5">
        <text>L-alanine = D-alanine</text>
        <dbReference type="Rhea" id="RHEA:20249"/>
        <dbReference type="ChEBI" id="CHEBI:57416"/>
        <dbReference type="ChEBI" id="CHEBI:57972"/>
        <dbReference type="EC" id="5.1.1.1"/>
    </reaction>
</comment>
<dbReference type="EC" id="5.1.1.1" evidence="5"/>
<dbReference type="InterPro" id="IPR001608">
    <property type="entry name" value="Ala_racemase_N"/>
</dbReference>
<comment type="similarity">
    <text evidence="5">Belongs to the alanine racemase family.</text>
</comment>
<dbReference type="SUPFAM" id="SSF50621">
    <property type="entry name" value="Alanine racemase C-terminal domain-like"/>
    <property type="match status" value="1"/>
</dbReference>
<evidence type="ECO:0000313" key="9">
    <source>
        <dbReference type="EMBL" id="QOQ86862.1"/>
    </source>
</evidence>
<dbReference type="GO" id="GO:0008784">
    <property type="term" value="F:alanine racemase activity"/>
    <property type="evidence" value="ECO:0007669"/>
    <property type="project" value="UniProtKB-UniRule"/>
</dbReference>
<dbReference type="InterPro" id="IPR011079">
    <property type="entry name" value="Ala_racemase_C"/>
</dbReference>
<comment type="cofactor">
    <cofactor evidence="2 5 6">
        <name>pyridoxal 5'-phosphate</name>
        <dbReference type="ChEBI" id="CHEBI:597326"/>
    </cofactor>
</comment>
<evidence type="ECO:0000256" key="7">
    <source>
        <dbReference type="PIRSR" id="PIRSR600821-52"/>
    </source>
</evidence>
<dbReference type="OrthoDB" id="9813814at2"/>
<keyword evidence="10" id="KW-1185">Reference proteome</keyword>
<dbReference type="SUPFAM" id="SSF51419">
    <property type="entry name" value="PLP-binding barrel"/>
    <property type="match status" value="1"/>
</dbReference>
<dbReference type="Pfam" id="PF00842">
    <property type="entry name" value="Ala_racemase_C"/>
    <property type="match status" value="1"/>
</dbReference>
<dbReference type="InterPro" id="IPR020622">
    <property type="entry name" value="Ala_racemase_pyridoxalP-BS"/>
</dbReference>
<gene>
    <name evidence="9" type="primary">alr</name>
    <name evidence="9" type="ORF">IMC76_06505</name>
</gene>
<feature type="binding site" evidence="5 7">
    <location>
        <position position="309"/>
    </location>
    <ligand>
        <name>substrate</name>
    </ligand>
</feature>
<dbReference type="PANTHER" id="PTHR30511:SF0">
    <property type="entry name" value="ALANINE RACEMASE, CATABOLIC-RELATED"/>
    <property type="match status" value="1"/>
</dbReference>
<sequence length="380" mass="42676">MQNIFAAINLDNFEHNFKIIKSLLDPSVKFCGVVKADAYGHGSVVISKFYEKLGADYLAVARLNEAVELRKNGINLPVLILSYCDDINLALKYDIEVAIFSLEMAKKADEISKKEQKKLKIHIALDTGMSRLGFVLGDENVVCDEILAISKLKNLEIVGIFTHFATADEDSDFSYIQSNKFRNLINLLEKNSLFIKIKHISNSASTIKFKNAHFNMVRVGISSYGFLPSSDFKSDINLLPVMSLKAKIINIKTLQKGIGISYGLTYKTKKEEKIATISIGYADGFSRAQKEPKVLINGVLCDVVGRICMDQCMVRVPFDMKVNIGEYATIFDESTLTAQDVAERYNTISYEVLCSIRRRIPKIYIKDGKIIKSVDYLNLN</sequence>
<dbReference type="Gene3D" id="3.20.20.10">
    <property type="entry name" value="Alanine racemase"/>
    <property type="match status" value="1"/>
</dbReference>
<keyword evidence="3 5" id="KW-0663">Pyridoxal phosphate</keyword>
<dbReference type="InterPro" id="IPR029066">
    <property type="entry name" value="PLP-binding_barrel"/>
</dbReference>
<feature type="domain" description="Alanine racemase C-terminal" evidence="8">
    <location>
        <begin position="241"/>
        <end position="365"/>
    </location>
</feature>
<dbReference type="AlphaFoldDB" id="A0A7M1LE52"/>
<protein>
    <recommendedName>
        <fullName evidence="5">Alanine racemase</fullName>
        <ecNumber evidence="5">5.1.1.1</ecNumber>
    </recommendedName>
</protein>
<organism evidence="9 10">
    <name type="scientific">Campylobacter corcagiensis</name>
    <dbReference type="NCBI Taxonomy" id="1448857"/>
    <lineage>
        <taxon>Bacteria</taxon>
        <taxon>Pseudomonadati</taxon>
        <taxon>Campylobacterota</taxon>
        <taxon>Epsilonproteobacteria</taxon>
        <taxon>Campylobacterales</taxon>
        <taxon>Campylobacteraceae</taxon>
        <taxon>Campylobacter</taxon>
    </lineage>
</organism>
<dbReference type="GO" id="GO:0009252">
    <property type="term" value="P:peptidoglycan biosynthetic process"/>
    <property type="evidence" value="ECO:0007669"/>
    <property type="project" value="TreeGrafter"/>
</dbReference>
<evidence type="ECO:0000256" key="5">
    <source>
        <dbReference type="HAMAP-Rule" id="MF_01201"/>
    </source>
</evidence>
<feature type="active site" description="Proton acceptor; specific for D-alanine" evidence="5">
    <location>
        <position position="35"/>
    </location>
</feature>
<dbReference type="HAMAP" id="MF_01201">
    <property type="entry name" value="Ala_racemase"/>
    <property type="match status" value="1"/>
</dbReference>
<dbReference type="InterPro" id="IPR000821">
    <property type="entry name" value="Ala_racemase"/>
</dbReference>
<dbReference type="GO" id="GO:0030170">
    <property type="term" value="F:pyridoxal phosphate binding"/>
    <property type="evidence" value="ECO:0007669"/>
    <property type="project" value="UniProtKB-UniRule"/>
</dbReference>
<reference evidence="9 10" key="1">
    <citation type="submission" date="2020-10" db="EMBL/GenBank/DDBJ databases">
        <title>Campylobacter and Helicobacter PacBio genomes.</title>
        <authorList>
            <person name="Lane C."/>
        </authorList>
    </citation>
    <scope>NUCLEOTIDE SEQUENCE [LARGE SCALE GENOMIC DNA]</scope>
    <source>
        <strain evidence="9 10">2016D-0077</strain>
    </source>
</reference>
<comment type="pathway">
    <text evidence="5">Amino-acid biosynthesis; D-alanine biosynthesis; D-alanine from L-alanine: step 1/1.</text>
</comment>
<evidence type="ECO:0000256" key="2">
    <source>
        <dbReference type="ARBA" id="ARBA00001933"/>
    </source>
</evidence>
<dbReference type="Gene3D" id="2.40.37.10">
    <property type="entry name" value="Lyase, Ornithine Decarboxylase, Chain A, domain 1"/>
    <property type="match status" value="1"/>
</dbReference>